<evidence type="ECO:0000313" key="6">
    <source>
        <dbReference type="EMBL" id="RSL44582.1"/>
    </source>
</evidence>
<feature type="compositionally biased region" description="Basic and acidic residues" evidence="4">
    <location>
        <begin position="249"/>
        <end position="260"/>
    </location>
</feature>
<evidence type="ECO:0000256" key="1">
    <source>
        <dbReference type="ARBA" id="ARBA00005234"/>
    </source>
</evidence>
<dbReference type="AlphaFoldDB" id="A0A428NV11"/>
<dbReference type="SUPFAM" id="SSF54001">
    <property type="entry name" value="Cysteine proteinases"/>
    <property type="match status" value="1"/>
</dbReference>
<dbReference type="InterPro" id="IPR003653">
    <property type="entry name" value="Peptidase_C48_C"/>
</dbReference>
<reference evidence="6 7" key="1">
    <citation type="submission" date="2017-06" db="EMBL/GenBank/DDBJ databases">
        <title>Comparative genomic analysis of Ambrosia Fusariam Clade fungi.</title>
        <authorList>
            <person name="Stajich J.E."/>
            <person name="Carrillo J."/>
            <person name="Kijimoto T."/>
            <person name="Eskalen A."/>
            <person name="O'Donnell K."/>
            <person name="Kasson M."/>
        </authorList>
    </citation>
    <scope>NUCLEOTIDE SEQUENCE [LARGE SCALE GENOMIC DNA]</scope>
    <source>
        <strain evidence="6 7">NRRL62584</strain>
    </source>
</reference>
<dbReference type="OrthoDB" id="5084510at2759"/>
<sequence length="608" mass="68298">MPPTSHQPEKEHAWSETPSFEPLFRRSCIALVLDAILQVGDEGEQLDQNLRSALSQRSAQEQHRIRSFVHSFCRNFDSLCKNAPSPAIQEVDVEYRQSHGQPGGSDVRVRGGVAFGGATRPPSSIQPSHITEHEDKSIVLNRRKRVLSIDTKPYAVHKQSPFQSTDGRSSLPIHVEKVDEGDTLTSEPFCTAIFMPINVAPRIETMPPEKTPSPTDPTRETSQRLLAGSSVAPEAAAQEVLARTLGPKPKHDEDSREGWERRRKRLRKHLTRGRKWSRLVQDLGFGILLKDGWQLANSPEATLDTLVRGLLGSPEKMAVLRLLEVQVTLLLETGRTSPDKFRHDLRRASLLSSSPTLSTGCVGLGTLSEQIQDSITGNMLLVEGTDFLFGVDSLRRLSGKTWLNEESILACLHLSDKLAFVRVGFSVSIHQQMQAHGLMQRPFKRVVEQMAKWHRQVEAGTRLVCFFPLFQSHSHFSLLEINEREESILHYDSMGETENSDIKEICEKEPPGLRYIEKRALRQRDGHSCGPLVIRHAQYRMLGRPVVSEGTDTFDAMGMRVEALWLLNLAWKSGRVVAPPRRKRKASVGEQDSQERKGKTERKASGTK</sequence>
<evidence type="ECO:0000256" key="4">
    <source>
        <dbReference type="SAM" id="MobiDB-lite"/>
    </source>
</evidence>
<dbReference type="STRING" id="1325734.A0A428NV11"/>
<dbReference type="GO" id="GO:0019783">
    <property type="term" value="F:ubiquitin-like protein peptidase activity"/>
    <property type="evidence" value="ECO:0007669"/>
    <property type="project" value="UniProtKB-ARBA"/>
</dbReference>
<organism evidence="6 7">
    <name type="scientific">Fusarium duplospermum</name>
    <dbReference type="NCBI Taxonomy" id="1325734"/>
    <lineage>
        <taxon>Eukaryota</taxon>
        <taxon>Fungi</taxon>
        <taxon>Dikarya</taxon>
        <taxon>Ascomycota</taxon>
        <taxon>Pezizomycotina</taxon>
        <taxon>Sordariomycetes</taxon>
        <taxon>Hypocreomycetidae</taxon>
        <taxon>Hypocreales</taxon>
        <taxon>Nectriaceae</taxon>
        <taxon>Fusarium</taxon>
        <taxon>Fusarium solani species complex</taxon>
    </lineage>
</organism>
<evidence type="ECO:0000313" key="7">
    <source>
        <dbReference type="Proteomes" id="UP000288168"/>
    </source>
</evidence>
<dbReference type="GO" id="GO:0006508">
    <property type="term" value="P:proteolysis"/>
    <property type="evidence" value="ECO:0007669"/>
    <property type="project" value="UniProtKB-KW"/>
</dbReference>
<proteinExistence type="inferred from homology"/>
<protein>
    <recommendedName>
        <fullName evidence="5">Ubiquitin-like protease family profile domain-containing protein</fullName>
    </recommendedName>
</protein>
<accession>A0A428NV11</accession>
<evidence type="ECO:0000256" key="3">
    <source>
        <dbReference type="ARBA" id="ARBA00022801"/>
    </source>
</evidence>
<dbReference type="Gene3D" id="3.40.395.10">
    <property type="entry name" value="Adenoviral Proteinase, Chain A"/>
    <property type="match status" value="1"/>
</dbReference>
<keyword evidence="2" id="KW-0645">Protease</keyword>
<dbReference type="Proteomes" id="UP000288168">
    <property type="component" value="Unassembled WGS sequence"/>
</dbReference>
<dbReference type="PROSITE" id="PS50600">
    <property type="entry name" value="ULP_PROTEASE"/>
    <property type="match status" value="1"/>
</dbReference>
<comment type="caution">
    <text evidence="6">The sequence shown here is derived from an EMBL/GenBank/DDBJ whole genome shotgun (WGS) entry which is preliminary data.</text>
</comment>
<evidence type="ECO:0000256" key="2">
    <source>
        <dbReference type="ARBA" id="ARBA00022670"/>
    </source>
</evidence>
<dbReference type="GO" id="GO:0008234">
    <property type="term" value="F:cysteine-type peptidase activity"/>
    <property type="evidence" value="ECO:0007669"/>
    <property type="project" value="InterPro"/>
</dbReference>
<keyword evidence="3" id="KW-0378">Hydrolase</keyword>
<feature type="region of interest" description="Disordered" evidence="4">
    <location>
        <begin position="578"/>
        <end position="608"/>
    </location>
</feature>
<feature type="compositionally biased region" description="Basic and acidic residues" evidence="4">
    <location>
        <begin position="593"/>
        <end position="608"/>
    </location>
</feature>
<feature type="region of interest" description="Disordered" evidence="4">
    <location>
        <begin position="204"/>
        <end position="261"/>
    </location>
</feature>
<keyword evidence="7" id="KW-1185">Reference proteome</keyword>
<name>A0A428NV11_9HYPO</name>
<dbReference type="InterPro" id="IPR038765">
    <property type="entry name" value="Papain-like_cys_pep_sf"/>
</dbReference>
<gene>
    <name evidence="6" type="ORF">CEP54_014628</name>
</gene>
<dbReference type="EMBL" id="NKCI01000287">
    <property type="protein sequence ID" value="RSL44582.1"/>
    <property type="molecule type" value="Genomic_DNA"/>
</dbReference>
<feature type="domain" description="Ubiquitin-like protease family profile" evidence="5">
    <location>
        <begin position="387"/>
        <end position="540"/>
    </location>
</feature>
<evidence type="ECO:0000259" key="5">
    <source>
        <dbReference type="PROSITE" id="PS50600"/>
    </source>
</evidence>
<comment type="similarity">
    <text evidence="1">Belongs to the peptidase C48 family.</text>
</comment>